<dbReference type="EMBL" id="JAUIQD010000008">
    <property type="protein sequence ID" value="KAK3342152.1"/>
    <property type="molecule type" value="Genomic_DNA"/>
</dbReference>
<organism evidence="1 2">
    <name type="scientific">Lasiosphaeria hispida</name>
    <dbReference type="NCBI Taxonomy" id="260671"/>
    <lineage>
        <taxon>Eukaryota</taxon>
        <taxon>Fungi</taxon>
        <taxon>Dikarya</taxon>
        <taxon>Ascomycota</taxon>
        <taxon>Pezizomycotina</taxon>
        <taxon>Sordariomycetes</taxon>
        <taxon>Sordariomycetidae</taxon>
        <taxon>Sordariales</taxon>
        <taxon>Lasiosphaeriaceae</taxon>
        <taxon>Lasiosphaeria</taxon>
    </lineage>
</organism>
<protein>
    <submittedName>
        <fullName evidence="1">Uncharacterized protein</fullName>
    </submittedName>
</protein>
<comment type="caution">
    <text evidence="1">The sequence shown here is derived from an EMBL/GenBank/DDBJ whole genome shotgun (WGS) entry which is preliminary data.</text>
</comment>
<gene>
    <name evidence="1" type="ORF">B0T25DRAFT_560077</name>
</gene>
<reference evidence="1" key="2">
    <citation type="submission" date="2023-06" db="EMBL/GenBank/DDBJ databases">
        <authorList>
            <consortium name="Lawrence Berkeley National Laboratory"/>
            <person name="Haridas S."/>
            <person name="Hensen N."/>
            <person name="Bonometti L."/>
            <person name="Westerberg I."/>
            <person name="Brannstrom I.O."/>
            <person name="Guillou S."/>
            <person name="Cros-Aarteil S."/>
            <person name="Calhoun S."/>
            <person name="Kuo A."/>
            <person name="Mondo S."/>
            <person name="Pangilinan J."/>
            <person name="Riley R."/>
            <person name="Labutti K."/>
            <person name="Andreopoulos B."/>
            <person name="Lipzen A."/>
            <person name="Chen C."/>
            <person name="Yanf M."/>
            <person name="Daum C."/>
            <person name="Ng V."/>
            <person name="Clum A."/>
            <person name="Steindorff A."/>
            <person name="Ohm R."/>
            <person name="Martin F."/>
            <person name="Silar P."/>
            <person name="Natvig D."/>
            <person name="Lalanne C."/>
            <person name="Gautier V."/>
            <person name="Ament-Velasquez S.L."/>
            <person name="Kruys A."/>
            <person name="Hutchinson M.I."/>
            <person name="Powell A.J."/>
            <person name="Barry K."/>
            <person name="Miller A.N."/>
            <person name="Grigoriev I.V."/>
            <person name="Debuchy R."/>
            <person name="Gladieux P."/>
            <person name="Thoren M.H."/>
            <person name="Johannesson H."/>
        </authorList>
    </citation>
    <scope>NUCLEOTIDE SEQUENCE</scope>
    <source>
        <strain evidence="1">CBS 955.72</strain>
    </source>
</reference>
<name>A0AAJ0H881_9PEZI</name>
<reference evidence="1" key="1">
    <citation type="journal article" date="2023" name="Mol. Phylogenet. Evol.">
        <title>Genome-scale phylogeny and comparative genomics of the fungal order Sordariales.</title>
        <authorList>
            <person name="Hensen N."/>
            <person name="Bonometti L."/>
            <person name="Westerberg I."/>
            <person name="Brannstrom I.O."/>
            <person name="Guillou S."/>
            <person name="Cros-Aarteil S."/>
            <person name="Calhoun S."/>
            <person name="Haridas S."/>
            <person name="Kuo A."/>
            <person name="Mondo S."/>
            <person name="Pangilinan J."/>
            <person name="Riley R."/>
            <person name="LaButti K."/>
            <person name="Andreopoulos B."/>
            <person name="Lipzen A."/>
            <person name="Chen C."/>
            <person name="Yan M."/>
            <person name="Daum C."/>
            <person name="Ng V."/>
            <person name="Clum A."/>
            <person name="Steindorff A."/>
            <person name="Ohm R.A."/>
            <person name="Martin F."/>
            <person name="Silar P."/>
            <person name="Natvig D.O."/>
            <person name="Lalanne C."/>
            <person name="Gautier V."/>
            <person name="Ament-Velasquez S.L."/>
            <person name="Kruys A."/>
            <person name="Hutchinson M.I."/>
            <person name="Powell A.J."/>
            <person name="Barry K."/>
            <person name="Miller A.N."/>
            <person name="Grigoriev I.V."/>
            <person name="Debuchy R."/>
            <person name="Gladieux P."/>
            <person name="Hiltunen Thoren M."/>
            <person name="Johannesson H."/>
        </authorList>
    </citation>
    <scope>NUCLEOTIDE SEQUENCE</scope>
    <source>
        <strain evidence="1">CBS 955.72</strain>
    </source>
</reference>
<proteinExistence type="predicted"/>
<evidence type="ECO:0000313" key="1">
    <source>
        <dbReference type="EMBL" id="KAK3342152.1"/>
    </source>
</evidence>
<sequence length="99" mass="11104">MNVIHHTLIRGTVFHTLLLSAAPCPARNMLLPVHACSRRLFSLYISHRIDLGQTTASDIVLGTYSVNFTNQKMRVPLLPASPQHNLTVSLTMTKHTQWT</sequence>
<accession>A0AAJ0H881</accession>
<evidence type="ECO:0000313" key="2">
    <source>
        <dbReference type="Proteomes" id="UP001275084"/>
    </source>
</evidence>
<dbReference type="Proteomes" id="UP001275084">
    <property type="component" value="Unassembled WGS sequence"/>
</dbReference>
<dbReference type="AlphaFoldDB" id="A0AAJ0H881"/>
<keyword evidence="2" id="KW-1185">Reference proteome</keyword>